<dbReference type="EMBL" id="QKZV01000001">
    <property type="protein sequence ID" value="PZX65782.1"/>
    <property type="molecule type" value="Genomic_DNA"/>
</dbReference>
<feature type="transmembrane region" description="Helical" evidence="7">
    <location>
        <begin position="175"/>
        <end position="196"/>
    </location>
</feature>
<protein>
    <submittedName>
        <fullName evidence="9">Sterol desaturase/sphingolipid hydroxylase (Fatty acid hydroxylase superfamily)</fullName>
    </submittedName>
</protein>
<dbReference type="GO" id="GO:0012505">
    <property type="term" value="C:endomembrane system"/>
    <property type="evidence" value="ECO:0007669"/>
    <property type="project" value="UniProtKB-SubCell"/>
</dbReference>
<keyword evidence="5" id="KW-0443">Lipid metabolism</keyword>
<keyword evidence="2 7" id="KW-0812">Transmembrane</keyword>
<feature type="transmembrane region" description="Helical" evidence="7">
    <location>
        <begin position="35"/>
        <end position="55"/>
    </location>
</feature>
<gene>
    <name evidence="9" type="ORF">LX80_00275</name>
</gene>
<proteinExistence type="predicted"/>
<comment type="caution">
    <text evidence="9">The sequence shown here is derived from an EMBL/GenBank/DDBJ whole genome shotgun (WGS) entry which is preliminary data.</text>
</comment>
<evidence type="ECO:0000256" key="1">
    <source>
        <dbReference type="ARBA" id="ARBA00004127"/>
    </source>
</evidence>
<sequence length="324" mass="38306">MEWPVILHFAGFTFALKFVNSGYNILIVMPQFPNILLHAVPAFILLIIIEVVYAYHIQKDLYNVKDTATSIALGLGNLITGIFTKGMILLFFSWLYTYRFFTIPYTAWWAWVLLFFADDFSYYWFHRFSHTIRWFWASHVVHHSSEHYNLAAALRQTWTGNLTGSFIFWSWMPLVGFHPAMILLMQSISLLYQFWIHTQTLEKMPRWFEYIFNTPSHHRVHHGSDILYLDKNHAGTLIIWDRMFGTFQEEVFTPTFGLTKNVNTYNPVKVAFFEWIKIFKDIRKSPRIAHILGYLFGPPGWSHDGSSVTTQQLREKLKQQQQTK</sequence>
<dbReference type="GO" id="GO:0016020">
    <property type="term" value="C:membrane"/>
    <property type="evidence" value="ECO:0007669"/>
    <property type="project" value="GOC"/>
</dbReference>
<evidence type="ECO:0000256" key="4">
    <source>
        <dbReference type="ARBA" id="ARBA00023002"/>
    </source>
</evidence>
<feature type="domain" description="Fatty acid hydroxylase" evidence="8">
    <location>
        <begin position="111"/>
        <end position="246"/>
    </location>
</feature>
<organism evidence="9 10">
    <name type="scientific">Hydrotalea sandarakina</name>
    <dbReference type="NCBI Taxonomy" id="1004304"/>
    <lineage>
        <taxon>Bacteria</taxon>
        <taxon>Pseudomonadati</taxon>
        <taxon>Bacteroidota</taxon>
        <taxon>Chitinophagia</taxon>
        <taxon>Chitinophagales</taxon>
        <taxon>Chitinophagaceae</taxon>
        <taxon>Hydrotalea</taxon>
    </lineage>
</organism>
<dbReference type="GO" id="GO:0050479">
    <property type="term" value="F:glyceryl-ether monooxygenase activity"/>
    <property type="evidence" value="ECO:0007669"/>
    <property type="project" value="TreeGrafter"/>
</dbReference>
<feature type="transmembrane region" description="Helical" evidence="7">
    <location>
        <begin position="75"/>
        <end position="96"/>
    </location>
</feature>
<feature type="transmembrane region" description="Helical" evidence="7">
    <location>
        <begin position="6"/>
        <end position="28"/>
    </location>
</feature>
<keyword evidence="10" id="KW-1185">Reference proteome</keyword>
<keyword evidence="6 7" id="KW-0472">Membrane</keyword>
<dbReference type="AlphaFoldDB" id="A0A2W7TRQ3"/>
<reference evidence="9 10" key="1">
    <citation type="submission" date="2018-06" db="EMBL/GenBank/DDBJ databases">
        <title>Genomic Encyclopedia of Archaeal and Bacterial Type Strains, Phase II (KMG-II): from individual species to whole genera.</title>
        <authorList>
            <person name="Goeker M."/>
        </authorList>
    </citation>
    <scope>NUCLEOTIDE SEQUENCE [LARGE SCALE GENOMIC DNA]</scope>
    <source>
        <strain evidence="9 10">DSM 23241</strain>
    </source>
</reference>
<dbReference type="Proteomes" id="UP000249720">
    <property type="component" value="Unassembled WGS sequence"/>
</dbReference>
<evidence type="ECO:0000259" key="8">
    <source>
        <dbReference type="Pfam" id="PF04116"/>
    </source>
</evidence>
<keyword evidence="4" id="KW-0560">Oxidoreductase</keyword>
<evidence type="ECO:0000313" key="10">
    <source>
        <dbReference type="Proteomes" id="UP000249720"/>
    </source>
</evidence>
<dbReference type="PANTHER" id="PTHR21624:SF1">
    <property type="entry name" value="ALKYLGLYCEROL MONOOXYGENASE"/>
    <property type="match status" value="1"/>
</dbReference>
<dbReference type="GO" id="GO:0005506">
    <property type="term" value="F:iron ion binding"/>
    <property type="evidence" value="ECO:0007669"/>
    <property type="project" value="InterPro"/>
</dbReference>
<evidence type="ECO:0000256" key="6">
    <source>
        <dbReference type="ARBA" id="ARBA00023136"/>
    </source>
</evidence>
<dbReference type="InterPro" id="IPR006694">
    <property type="entry name" value="Fatty_acid_hydroxylase"/>
</dbReference>
<evidence type="ECO:0000256" key="3">
    <source>
        <dbReference type="ARBA" id="ARBA00022989"/>
    </source>
</evidence>
<keyword evidence="3 7" id="KW-1133">Transmembrane helix</keyword>
<evidence type="ECO:0000313" key="9">
    <source>
        <dbReference type="EMBL" id="PZX65782.1"/>
    </source>
</evidence>
<evidence type="ECO:0000256" key="7">
    <source>
        <dbReference type="SAM" id="Phobius"/>
    </source>
</evidence>
<dbReference type="GO" id="GO:0006643">
    <property type="term" value="P:membrane lipid metabolic process"/>
    <property type="evidence" value="ECO:0007669"/>
    <property type="project" value="TreeGrafter"/>
</dbReference>
<dbReference type="InterPro" id="IPR051689">
    <property type="entry name" value="Sterol_desaturase/TMEM195"/>
</dbReference>
<accession>A0A2W7TRQ3</accession>
<evidence type="ECO:0000256" key="5">
    <source>
        <dbReference type="ARBA" id="ARBA00023098"/>
    </source>
</evidence>
<dbReference type="PANTHER" id="PTHR21624">
    <property type="entry name" value="STEROL DESATURASE-RELATED PROTEIN"/>
    <property type="match status" value="1"/>
</dbReference>
<evidence type="ECO:0000256" key="2">
    <source>
        <dbReference type="ARBA" id="ARBA00022692"/>
    </source>
</evidence>
<dbReference type="Pfam" id="PF04116">
    <property type="entry name" value="FA_hydroxylase"/>
    <property type="match status" value="1"/>
</dbReference>
<name>A0A2W7TRQ3_9BACT</name>
<comment type="subcellular location">
    <subcellularLocation>
        <location evidence="1">Endomembrane system</location>
        <topology evidence="1">Multi-pass membrane protein</topology>
    </subcellularLocation>
</comment>
<dbReference type="GO" id="GO:0008610">
    <property type="term" value="P:lipid biosynthetic process"/>
    <property type="evidence" value="ECO:0007669"/>
    <property type="project" value="InterPro"/>
</dbReference>